<gene>
    <name evidence="1" type="ORF">AB1207_22220</name>
</gene>
<evidence type="ECO:0008006" key="3">
    <source>
        <dbReference type="Google" id="ProtNLM"/>
    </source>
</evidence>
<reference evidence="1 2" key="1">
    <citation type="submission" date="2024-07" db="EMBL/GenBank/DDBJ databases">
        <authorList>
            <person name="Thanompreechachai J."/>
            <person name="Duangmal K."/>
        </authorList>
    </citation>
    <scope>NUCLEOTIDE SEQUENCE [LARGE SCALE GENOMIC DNA]</scope>
    <source>
        <strain evidence="1 2">KCTC 19886</strain>
    </source>
</reference>
<organism evidence="1 2">
    <name type="scientific">Kineococcus endophyticus</name>
    <dbReference type="NCBI Taxonomy" id="1181883"/>
    <lineage>
        <taxon>Bacteria</taxon>
        <taxon>Bacillati</taxon>
        <taxon>Actinomycetota</taxon>
        <taxon>Actinomycetes</taxon>
        <taxon>Kineosporiales</taxon>
        <taxon>Kineosporiaceae</taxon>
        <taxon>Kineococcus</taxon>
    </lineage>
</organism>
<name>A0ABV3PCV8_9ACTN</name>
<comment type="caution">
    <text evidence="1">The sequence shown here is derived from an EMBL/GenBank/DDBJ whole genome shotgun (WGS) entry which is preliminary data.</text>
</comment>
<evidence type="ECO:0000313" key="1">
    <source>
        <dbReference type="EMBL" id="MEW9267470.1"/>
    </source>
</evidence>
<keyword evidence="2" id="KW-1185">Reference proteome</keyword>
<dbReference type="RefSeq" id="WP_367640833.1">
    <property type="nucleotide sequence ID" value="NZ_JBFNQN010000018.1"/>
</dbReference>
<accession>A0ABV3PCV8</accession>
<proteinExistence type="predicted"/>
<sequence length="199" mass="21345">MTRREGIRFGFEAGAILLAVVGLVLSFFSTRAALDAAEASRDGLRSSLDQAKLQGAVPEFLETAWIEEDGGRRFYPAGLVTNSDGTMTVSDLQVINKGLAATDVRVTLWPGEATINEKTRQLTPDPSIGLSYCTQDAPLRLEPQLITEIEFTTRCSMSEAATPLDRALLTFNYGTGASDNVYVRFGQIQSTTGGSGGSL</sequence>
<protein>
    <recommendedName>
        <fullName evidence="3">Ribosomally synthesized peptide with SipW-like signal peptide</fullName>
    </recommendedName>
</protein>
<dbReference type="Proteomes" id="UP001555826">
    <property type="component" value="Unassembled WGS sequence"/>
</dbReference>
<dbReference type="EMBL" id="JBFNQN010000018">
    <property type="protein sequence ID" value="MEW9267470.1"/>
    <property type="molecule type" value="Genomic_DNA"/>
</dbReference>
<evidence type="ECO:0000313" key="2">
    <source>
        <dbReference type="Proteomes" id="UP001555826"/>
    </source>
</evidence>